<comment type="caution">
    <text evidence="2">The sequence shown here is derived from an EMBL/GenBank/DDBJ whole genome shotgun (WGS) entry which is preliminary data.</text>
</comment>
<organism evidence="2 3">
    <name type="scientific">Stachybotrys elegans</name>
    <dbReference type="NCBI Taxonomy" id="80388"/>
    <lineage>
        <taxon>Eukaryota</taxon>
        <taxon>Fungi</taxon>
        <taxon>Dikarya</taxon>
        <taxon>Ascomycota</taxon>
        <taxon>Pezizomycotina</taxon>
        <taxon>Sordariomycetes</taxon>
        <taxon>Hypocreomycetidae</taxon>
        <taxon>Hypocreales</taxon>
        <taxon>Stachybotryaceae</taxon>
        <taxon>Stachybotrys</taxon>
    </lineage>
</organism>
<feature type="compositionally biased region" description="Polar residues" evidence="1">
    <location>
        <begin position="156"/>
        <end position="169"/>
    </location>
</feature>
<feature type="compositionally biased region" description="Low complexity" evidence="1">
    <location>
        <begin position="143"/>
        <end position="155"/>
    </location>
</feature>
<dbReference type="AlphaFoldDB" id="A0A8K0SVT3"/>
<gene>
    <name evidence="2" type="ORF">B0I35DRAFT_406408</name>
</gene>
<accession>A0A8K0SVT3</accession>
<feature type="region of interest" description="Disordered" evidence="1">
    <location>
        <begin position="143"/>
        <end position="170"/>
    </location>
</feature>
<evidence type="ECO:0000313" key="2">
    <source>
        <dbReference type="EMBL" id="KAH7324623.1"/>
    </source>
</evidence>
<protein>
    <submittedName>
        <fullName evidence="2">Uncharacterized protein</fullName>
    </submittedName>
</protein>
<dbReference type="OrthoDB" id="5226586at2759"/>
<proteinExistence type="predicted"/>
<dbReference type="EMBL" id="JAGPNK010000003">
    <property type="protein sequence ID" value="KAH7324623.1"/>
    <property type="molecule type" value="Genomic_DNA"/>
</dbReference>
<name>A0A8K0SVT3_9HYPO</name>
<dbReference type="Proteomes" id="UP000813444">
    <property type="component" value="Unassembled WGS sequence"/>
</dbReference>
<reference evidence="2" key="1">
    <citation type="journal article" date="2021" name="Nat. Commun.">
        <title>Genetic determinants of endophytism in the Arabidopsis root mycobiome.</title>
        <authorList>
            <person name="Mesny F."/>
            <person name="Miyauchi S."/>
            <person name="Thiergart T."/>
            <person name="Pickel B."/>
            <person name="Atanasova L."/>
            <person name="Karlsson M."/>
            <person name="Huettel B."/>
            <person name="Barry K.W."/>
            <person name="Haridas S."/>
            <person name="Chen C."/>
            <person name="Bauer D."/>
            <person name="Andreopoulos W."/>
            <person name="Pangilinan J."/>
            <person name="LaButti K."/>
            <person name="Riley R."/>
            <person name="Lipzen A."/>
            <person name="Clum A."/>
            <person name="Drula E."/>
            <person name="Henrissat B."/>
            <person name="Kohler A."/>
            <person name="Grigoriev I.V."/>
            <person name="Martin F.M."/>
            <person name="Hacquard S."/>
        </authorList>
    </citation>
    <scope>NUCLEOTIDE SEQUENCE</scope>
    <source>
        <strain evidence="2">MPI-CAGE-CH-0235</strain>
    </source>
</reference>
<evidence type="ECO:0000313" key="3">
    <source>
        <dbReference type="Proteomes" id="UP000813444"/>
    </source>
</evidence>
<sequence>MDQPPHNVNKATGSPHRRIDAARTTSLKAQLSGCSTITSPRSCAEIDAERNYLQTSAEALVAMRANLIAQYWSLITQAQDCASAKERRRIRKRLSLLSERINADMVQERAVQTRINELCMEMQSQELRAIAYQELQIAQEIASSRTSRSSFSHPSDASQTLTTSTTPLNGGSPIFMAQAFLETATPETETKMYEVKLETVEEAGEEIPGTAEIKYEYRDSEHGEKATLSWEGHSLKLRSRCPSLPNLRSFWPSD</sequence>
<evidence type="ECO:0000256" key="1">
    <source>
        <dbReference type="SAM" id="MobiDB-lite"/>
    </source>
</evidence>
<keyword evidence="3" id="KW-1185">Reference proteome</keyword>